<reference evidence="1 2" key="1">
    <citation type="submission" date="2019-12" db="EMBL/GenBank/DDBJ databases">
        <authorList>
            <person name="Alioto T."/>
            <person name="Alioto T."/>
            <person name="Gomez Garrido J."/>
        </authorList>
    </citation>
    <scope>NUCLEOTIDE SEQUENCE [LARGE SCALE GENOMIC DNA]</scope>
</reference>
<evidence type="ECO:0000313" key="1">
    <source>
        <dbReference type="EMBL" id="CAA3033024.1"/>
    </source>
</evidence>
<comment type="caution">
    <text evidence="1">The sequence shown here is derived from an EMBL/GenBank/DDBJ whole genome shotgun (WGS) entry which is preliminary data.</text>
</comment>
<accession>A0A8S0VPM4</accession>
<dbReference type="EMBL" id="CACTIH010009782">
    <property type="protein sequence ID" value="CAA3033024.1"/>
    <property type="molecule type" value="Genomic_DNA"/>
</dbReference>
<sequence length="134" mass="15302">MVDMERLVDPIRYEEQGIENTGTYILRFWIEMKEGDLCWSSKENPAYPLATASMPSASRRWTSSLPHIHLRLPESCVSHSINLCVHHTIKTAEHHVVLLPAGTEAGDIFNIGFGPYPWRLEAAKWVEEEKMAVQ</sequence>
<dbReference type="Gramene" id="OE9A033196T1">
    <property type="protein sequence ID" value="OE9A033196C1"/>
    <property type="gene ID" value="OE9A033196"/>
</dbReference>
<evidence type="ECO:0000313" key="2">
    <source>
        <dbReference type="Proteomes" id="UP000594638"/>
    </source>
</evidence>
<protein>
    <submittedName>
        <fullName evidence="1">Uncharacterized protein</fullName>
    </submittedName>
</protein>
<dbReference type="Proteomes" id="UP000594638">
    <property type="component" value="Unassembled WGS sequence"/>
</dbReference>
<gene>
    <name evidence="1" type="ORF">OLEA9_A033196</name>
</gene>
<dbReference type="AlphaFoldDB" id="A0A8S0VPM4"/>
<keyword evidence="2" id="KW-1185">Reference proteome</keyword>
<organism evidence="1 2">
    <name type="scientific">Olea europaea subsp. europaea</name>
    <dbReference type="NCBI Taxonomy" id="158383"/>
    <lineage>
        <taxon>Eukaryota</taxon>
        <taxon>Viridiplantae</taxon>
        <taxon>Streptophyta</taxon>
        <taxon>Embryophyta</taxon>
        <taxon>Tracheophyta</taxon>
        <taxon>Spermatophyta</taxon>
        <taxon>Magnoliopsida</taxon>
        <taxon>eudicotyledons</taxon>
        <taxon>Gunneridae</taxon>
        <taxon>Pentapetalae</taxon>
        <taxon>asterids</taxon>
        <taxon>lamiids</taxon>
        <taxon>Lamiales</taxon>
        <taxon>Oleaceae</taxon>
        <taxon>Oleeae</taxon>
        <taxon>Olea</taxon>
    </lineage>
</organism>
<proteinExistence type="predicted"/>
<name>A0A8S0VPM4_OLEEU</name>